<dbReference type="Gene3D" id="3.40.50.410">
    <property type="entry name" value="von Willebrand factor, type A domain"/>
    <property type="match status" value="1"/>
</dbReference>
<dbReference type="OrthoDB" id="9806395at2"/>
<reference evidence="3" key="1">
    <citation type="submission" date="2019-06" db="EMBL/GenBank/DDBJ databases">
        <title>Gordonia isolated from sludge of a wastewater treatment plant.</title>
        <authorList>
            <person name="Tamura T."/>
            <person name="Aoyama K."/>
            <person name="Kang Y."/>
            <person name="Saito S."/>
            <person name="Akiyama N."/>
            <person name="Yazawa K."/>
            <person name="Gonoi T."/>
            <person name="Mikami Y."/>
        </authorList>
    </citation>
    <scope>NUCLEOTIDE SEQUENCE [LARGE SCALE GENOMIC DNA]</scope>
    <source>
        <strain evidence="3">NBRC 107697</strain>
    </source>
</reference>
<dbReference type="InterPro" id="IPR036465">
    <property type="entry name" value="vWFA_dom_sf"/>
</dbReference>
<dbReference type="EMBL" id="BJOU01000001">
    <property type="protein sequence ID" value="GED95977.1"/>
    <property type="molecule type" value="Genomic_DNA"/>
</dbReference>
<evidence type="ECO:0000313" key="2">
    <source>
        <dbReference type="EMBL" id="GED95977.1"/>
    </source>
</evidence>
<accession>A0A7M4BQ16</accession>
<keyword evidence="3" id="KW-1185">Reference proteome</keyword>
<name>A0A7M4BQ16_9ACTN</name>
<evidence type="ECO:0000313" key="3">
    <source>
        <dbReference type="Proteomes" id="UP000444980"/>
    </source>
</evidence>
<dbReference type="RefSeq" id="WP_161925513.1">
    <property type="nucleotide sequence ID" value="NZ_BJOU01000001.1"/>
</dbReference>
<protein>
    <recommendedName>
        <fullName evidence="1">VWFA domain-containing protein</fullName>
    </recommendedName>
</protein>
<dbReference type="Proteomes" id="UP000444980">
    <property type="component" value="Unassembled WGS sequence"/>
</dbReference>
<proteinExistence type="predicted"/>
<dbReference type="InterPro" id="IPR002035">
    <property type="entry name" value="VWF_A"/>
</dbReference>
<dbReference type="SUPFAM" id="SSF53300">
    <property type="entry name" value="vWA-like"/>
    <property type="match status" value="1"/>
</dbReference>
<dbReference type="SMART" id="SM00327">
    <property type="entry name" value="VWA"/>
    <property type="match status" value="1"/>
</dbReference>
<organism evidence="2 3">
    <name type="scientific">Gordonia crocea</name>
    <dbReference type="NCBI Taxonomy" id="589162"/>
    <lineage>
        <taxon>Bacteria</taxon>
        <taxon>Bacillati</taxon>
        <taxon>Actinomycetota</taxon>
        <taxon>Actinomycetes</taxon>
        <taxon>Mycobacteriales</taxon>
        <taxon>Gordoniaceae</taxon>
        <taxon>Gordonia</taxon>
    </lineage>
</organism>
<dbReference type="AlphaFoldDB" id="A0A7M4BQ16"/>
<comment type="caution">
    <text evidence="2">The sequence shown here is derived from an EMBL/GenBank/DDBJ whole genome shotgun (WGS) entry which is preliminary data.</text>
</comment>
<sequence length="255" mass="27224">MVVSLDKANADARKRLPVYMVLDTSQSMRAGDPPRIDAVRDIIPNVQTAALEEPALRAKVRISYIAMADDARVVAPLGFADANVAVDFEPRGRTNYTAVFNLLRTTFAADFARLQADGDAVLRPVVFFLTDGDPNCKADDRQAAFDALMADPSWAPRILMFGVGNDVTLADLTPFTGPKGFAVVCRDNPEKTSADAIAAAMSNFLGTIIKMVGNGALAGTSASDDDDDIDDFMRQLADAFRDDDAIAAGLNEATG</sequence>
<dbReference type="Pfam" id="PF13519">
    <property type="entry name" value="VWA_2"/>
    <property type="match status" value="1"/>
</dbReference>
<gene>
    <name evidence="2" type="ORF">nbrc107697_00160</name>
</gene>
<feature type="domain" description="VWFA" evidence="1">
    <location>
        <begin position="15"/>
        <end position="197"/>
    </location>
</feature>
<evidence type="ECO:0000259" key="1">
    <source>
        <dbReference type="SMART" id="SM00327"/>
    </source>
</evidence>